<protein>
    <recommendedName>
        <fullName evidence="8">Lipid II flippase</fullName>
    </recommendedName>
</protein>
<dbReference type="InterPro" id="IPR051050">
    <property type="entry name" value="Lipid_II_flippase_MurJ/MviN"/>
</dbReference>
<dbReference type="EMBL" id="MZGV01000001">
    <property type="protein sequence ID" value="OPJ65042.1"/>
    <property type="molecule type" value="Genomic_DNA"/>
</dbReference>
<dbReference type="RefSeq" id="WP_169911476.1">
    <property type="nucleotide sequence ID" value="NZ_MZGV01000001.1"/>
</dbReference>
<dbReference type="Proteomes" id="UP000190080">
    <property type="component" value="Unassembled WGS sequence"/>
</dbReference>
<comment type="subcellular location">
    <subcellularLocation>
        <location evidence="1">Cell membrane</location>
        <topology evidence="1">Multi-pass membrane protein</topology>
    </subcellularLocation>
</comment>
<keyword evidence="8" id="KW-0961">Cell wall biogenesis/degradation</keyword>
<keyword evidence="7 8" id="KW-0472">Membrane</keyword>
<keyword evidence="3 9" id="KW-0812">Transmembrane</keyword>
<feature type="transmembrane region" description="Helical" evidence="9">
    <location>
        <begin position="469"/>
        <end position="489"/>
    </location>
</feature>
<feature type="transmembrane region" description="Helical" evidence="9">
    <location>
        <begin position="260"/>
        <end position="282"/>
    </location>
</feature>
<dbReference type="PRINTS" id="PR01806">
    <property type="entry name" value="VIRFACTRMVIN"/>
</dbReference>
<gene>
    <name evidence="10" type="primary">murJ</name>
    <name evidence="10" type="ORF">CLORY_00420</name>
</gene>
<name>A0A1V4IY93_9CLOT</name>
<comment type="function">
    <text evidence="8">Involved in peptidoglycan biosynthesis. Transports lipid-linked peptidoglycan precursors from the inner to the outer leaflet of the cytoplasmic membrane.</text>
</comment>
<dbReference type="GO" id="GO:0009252">
    <property type="term" value="P:peptidoglycan biosynthetic process"/>
    <property type="evidence" value="ECO:0007669"/>
    <property type="project" value="UniProtKB-UniRule"/>
</dbReference>
<proteinExistence type="inferred from homology"/>
<dbReference type="STRING" id="1450648.CLORY_00420"/>
<keyword evidence="4 8" id="KW-0133">Cell shape</keyword>
<feature type="transmembrane region" description="Helical" evidence="9">
    <location>
        <begin position="434"/>
        <end position="457"/>
    </location>
</feature>
<accession>A0A1V4IY93</accession>
<feature type="transmembrane region" description="Helical" evidence="9">
    <location>
        <begin position="375"/>
        <end position="395"/>
    </location>
</feature>
<keyword evidence="5 8" id="KW-0573">Peptidoglycan synthesis</keyword>
<reference evidence="10 11" key="1">
    <citation type="submission" date="2017-03" db="EMBL/GenBank/DDBJ databases">
        <title>Genome sequence of Clostridium oryzae DSM 28571.</title>
        <authorList>
            <person name="Poehlein A."/>
            <person name="Daniel R."/>
        </authorList>
    </citation>
    <scope>NUCLEOTIDE SEQUENCE [LARGE SCALE GENOMIC DNA]</scope>
    <source>
        <strain evidence="10 11">DSM 28571</strain>
    </source>
</reference>
<feature type="transmembrane region" description="Helical" evidence="9">
    <location>
        <begin position="218"/>
        <end position="240"/>
    </location>
</feature>
<evidence type="ECO:0000256" key="9">
    <source>
        <dbReference type="SAM" id="Phobius"/>
    </source>
</evidence>
<evidence type="ECO:0000256" key="3">
    <source>
        <dbReference type="ARBA" id="ARBA00022692"/>
    </source>
</evidence>
<evidence type="ECO:0000256" key="2">
    <source>
        <dbReference type="ARBA" id="ARBA00022475"/>
    </source>
</evidence>
<dbReference type="PANTHER" id="PTHR47019:SF1">
    <property type="entry name" value="LIPID II FLIPPASE MURJ"/>
    <property type="match status" value="1"/>
</dbReference>
<dbReference type="GO" id="GO:0071555">
    <property type="term" value="P:cell wall organization"/>
    <property type="evidence" value="ECO:0007669"/>
    <property type="project" value="UniProtKB-UniRule"/>
</dbReference>
<evidence type="ECO:0000256" key="7">
    <source>
        <dbReference type="ARBA" id="ARBA00023136"/>
    </source>
</evidence>
<dbReference type="GO" id="GO:0015648">
    <property type="term" value="F:lipid-linked peptidoglycan transporter activity"/>
    <property type="evidence" value="ECO:0007669"/>
    <property type="project" value="UniProtKB-UniRule"/>
</dbReference>
<keyword evidence="11" id="KW-1185">Reference proteome</keyword>
<evidence type="ECO:0000256" key="6">
    <source>
        <dbReference type="ARBA" id="ARBA00022989"/>
    </source>
</evidence>
<keyword evidence="8" id="KW-0813">Transport</keyword>
<dbReference type="GO" id="GO:0005886">
    <property type="term" value="C:plasma membrane"/>
    <property type="evidence" value="ECO:0007669"/>
    <property type="project" value="UniProtKB-SubCell"/>
</dbReference>
<evidence type="ECO:0000256" key="8">
    <source>
        <dbReference type="PIRNR" id="PIRNR002869"/>
    </source>
</evidence>
<feature type="transmembrane region" description="Helical" evidence="9">
    <location>
        <begin position="83"/>
        <end position="110"/>
    </location>
</feature>
<keyword evidence="6 9" id="KW-1133">Transmembrane helix</keyword>
<dbReference type="AlphaFoldDB" id="A0A1V4IY93"/>
<comment type="similarity">
    <text evidence="8">Belongs to the MurJ/MviN family.</text>
</comment>
<evidence type="ECO:0000313" key="11">
    <source>
        <dbReference type="Proteomes" id="UP000190080"/>
    </source>
</evidence>
<evidence type="ECO:0000256" key="1">
    <source>
        <dbReference type="ARBA" id="ARBA00004651"/>
    </source>
</evidence>
<dbReference type="PANTHER" id="PTHR47019">
    <property type="entry name" value="LIPID II FLIPPASE MURJ"/>
    <property type="match status" value="1"/>
</dbReference>
<feature type="transmembrane region" description="Helical" evidence="9">
    <location>
        <begin position="181"/>
        <end position="198"/>
    </location>
</feature>
<feature type="transmembrane region" description="Helical" evidence="9">
    <location>
        <begin position="349"/>
        <end position="368"/>
    </location>
</feature>
<dbReference type="NCBIfam" id="TIGR01695">
    <property type="entry name" value="murJ_mviN"/>
    <property type="match status" value="1"/>
</dbReference>
<feature type="transmembrane region" description="Helical" evidence="9">
    <location>
        <begin position="155"/>
        <end position="175"/>
    </location>
</feature>
<sequence length="516" mass="56504">MNKSRIARNSILISIILILSKAAGFLRELVIAVIYGATRESDIFKISTTIPTVIFSCIASTIVTTFIPVFATIKQDKKIANEFFSNILNIVSIAAILLSVISIIISPLLVTLFASGFTGKDFTVTVRLTRIALPSIIFLAIASLYTAYLQSYEIFLQPSLTDMAASLVIILGILAFRNEGVTAAVISVLAGAMIQIVVQRPFIKNFKYKPIVNFKDKYILQIITLGVPVFMSNIVGQFSVILNRTMVSRLEAGSISVIDYAAKISTIINQVFVVSVVTVLYPMLTEKFLKTDKTEFSNTVIKLIDMVFIISLPLISMLIVFGGPAVQILLMHGRFDSSAAAKTINCVKILAVGTVGYGILDTVSKVFFSARKTKIPMYNSFITAVVNISLILYLVPIFGVYGAALATAATGIIMATVILLELKYDMNFIRFSQCAFVFVKCALASVMIGVAANYVYFTVIKSLKYSENNYVIAFVILICVGLSAVIYIVTLRLMNVKEIDIINDVLQKLGKIIACR</sequence>
<evidence type="ECO:0000313" key="10">
    <source>
        <dbReference type="EMBL" id="OPJ65042.1"/>
    </source>
</evidence>
<feature type="transmembrane region" description="Helical" evidence="9">
    <location>
        <begin position="303"/>
        <end position="329"/>
    </location>
</feature>
<comment type="caution">
    <text evidence="10">The sequence shown here is derived from an EMBL/GenBank/DDBJ whole genome shotgun (WGS) entry which is preliminary data.</text>
</comment>
<keyword evidence="2 8" id="KW-1003">Cell membrane</keyword>
<feature type="transmembrane region" description="Helical" evidence="9">
    <location>
        <begin position="401"/>
        <end position="422"/>
    </location>
</feature>
<organism evidence="10 11">
    <name type="scientific">Clostridium oryzae</name>
    <dbReference type="NCBI Taxonomy" id="1450648"/>
    <lineage>
        <taxon>Bacteria</taxon>
        <taxon>Bacillati</taxon>
        <taxon>Bacillota</taxon>
        <taxon>Clostridia</taxon>
        <taxon>Eubacteriales</taxon>
        <taxon>Clostridiaceae</taxon>
        <taxon>Clostridium</taxon>
    </lineage>
</organism>
<dbReference type="GO" id="GO:0034204">
    <property type="term" value="P:lipid translocation"/>
    <property type="evidence" value="ECO:0007669"/>
    <property type="project" value="TreeGrafter"/>
</dbReference>
<feature type="transmembrane region" description="Helical" evidence="9">
    <location>
        <begin position="49"/>
        <end position="71"/>
    </location>
</feature>
<dbReference type="Pfam" id="PF03023">
    <property type="entry name" value="MurJ"/>
    <property type="match status" value="1"/>
</dbReference>
<feature type="transmembrane region" description="Helical" evidence="9">
    <location>
        <begin position="130"/>
        <end position="148"/>
    </location>
</feature>
<dbReference type="GO" id="GO:0008360">
    <property type="term" value="P:regulation of cell shape"/>
    <property type="evidence" value="ECO:0007669"/>
    <property type="project" value="UniProtKB-UniRule"/>
</dbReference>
<dbReference type="InterPro" id="IPR004268">
    <property type="entry name" value="MurJ"/>
</dbReference>
<dbReference type="PIRSF" id="PIRSF002869">
    <property type="entry name" value="MviN"/>
    <property type="match status" value="1"/>
</dbReference>
<evidence type="ECO:0000256" key="5">
    <source>
        <dbReference type="ARBA" id="ARBA00022984"/>
    </source>
</evidence>
<feature type="transmembrane region" description="Helical" evidence="9">
    <location>
        <begin position="12"/>
        <end position="37"/>
    </location>
</feature>
<evidence type="ECO:0000256" key="4">
    <source>
        <dbReference type="ARBA" id="ARBA00022960"/>
    </source>
</evidence>